<evidence type="ECO:0000256" key="6">
    <source>
        <dbReference type="ARBA" id="ARBA00022679"/>
    </source>
</evidence>
<dbReference type="InterPro" id="IPR050398">
    <property type="entry name" value="HssS/ArlS-like"/>
</dbReference>
<keyword evidence="8" id="KW-0547">Nucleotide-binding</keyword>
<evidence type="ECO:0000313" key="18">
    <source>
        <dbReference type="Proteomes" id="UP000628736"/>
    </source>
</evidence>
<evidence type="ECO:0000256" key="12">
    <source>
        <dbReference type="ARBA" id="ARBA00023012"/>
    </source>
</evidence>
<feature type="domain" description="Histidine kinase" evidence="16">
    <location>
        <begin position="479"/>
        <end position="693"/>
    </location>
</feature>
<dbReference type="GO" id="GO:0000155">
    <property type="term" value="F:phosphorelay sensor kinase activity"/>
    <property type="evidence" value="ECO:0007669"/>
    <property type="project" value="InterPro"/>
</dbReference>
<dbReference type="GO" id="GO:0005524">
    <property type="term" value="F:ATP binding"/>
    <property type="evidence" value="ECO:0007669"/>
    <property type="project" value="UniProtKB-KW"/>
</dbReference>
<dbReference type="InterPro" id="IPR005467">
    <property type="entry name" value="His_kinase_dom"/>
</dbReference>
<comment type="caution">
    <text evidence="17">The sequence shown here is derived from an EMBL/GenBank/DDBJ whole genome shotgun (WGS) entry which is preliminary data.</text>
</comment>
<keyword evidence="14" id="KW-0175">Coiled coil</keyword>
<dbReference type="PANTHER" id="PTHR45528:SF1">
    <property type="entry name" value="SENSOR HISTIDINE KINASE CPXA"/>
    <property type="match status" value="1"/>
</dbReference>
<dbReference type="PROSITE" id="PS50109">
    <property type="entry name" value="HIS_KIN"/>
    <property type="match status" value="1"/>
</dbReference>
<dbReference type="Proteomes" id="UP000628736">
    <property type="component" value="Unassembled WGS sequence"/>
</dbReference>
<keyword evidence="6" id="KW-0808">Transferase</keyword>
<dbReference type="EMBL" id="JACOPO010000003">
    <property type="protein sequence ID" value="MBC5722232.1"/>
    <property type="molecule type" value="Genomic_DNA"/>
</dbReference>
<dbReference type="InterPro" id="IPR003661">
    <property type="entry name" value="HisK_dim/P_dom"/>
</dbReference>
<dbReference type="SMART" id="SM00387">
    <property type="entry name" value="HATPase_c"/>
    <property type="match status" value="1"/>
</dbReference>
<evidence type="ECO:0000313" key="17">
    <source>
        <dbReference type="EMBL" id="MBC5722232.1"/>
    </source>
</evidence>
<accession>A0A8J6J886</accession>
<evidence type="ECO:0000256" key="13">
    <source>
        <dbReference type="ARBA" id="ARBA00023136"/>
    </source>
</evidence>
<feature type="transmembrane region" description="Helical" evidence="15">
    <location>
        <begin position="361"/>
        <end position="381"/>
    </location>
</feature>
<dbReference type="SUPFAM" id="SSF47384">
    <property type="entry name" value="Homodimeric domain of signal transducing histidine kinase"/>
    <property type="match status" value="1"/>
</dbReference>
<dbReference type="PANTHER" id="PTHR45528">
    <property type="entry name" value="SENSOR HISTIDINE KINASE CPXA"/>
    <property type="match status" value="1"/>
</dbReference>
<feature type="transmembrane region" description="Helical" evidence="15">
    <location>
        <begin position="393"/>
        <end position="415"/>
    </location>
</feature>
<protein>
    <recommendedName>
        <fullName evidence="3">histidine kinase</fullName>
        <ecNumber evidence="3">2.7.13.3</ecNumber>
    </recommendedName>
</protein>
<gene>
    <name evidence="17" type="ORF">H8S11_05350</name>
</gene>
<dbReference type="GO" id="GO:0005886">
    <property type="term" value="C:plasma membrane"/>
    <property type="evidence" value="ECO:0007669"/>
    <property type="project" value="UniProtKB-SubCell"/>
</dbReference>
<keyword evidence="11 15" id="KW-1133">Transmembrane helix</keyword>
<feature type="transmembrane region" description="Helical" evidence="15">
    <location>
        <begin position="226"/>
        <end position="245"/>
    </location>
</feature>
<dbReference type="SUPFAM" id="SSF55874">
    <property type="entry name" value="ATPase domain of HSP90 chaperone/DNA topoisomerase II/histidine kinase"/>
    <property type="match status" value="1"/>
</dbReference>
<dbReference type="CDD" id="cd00082">
    <property type="entry name" value="HisKA"/>
    <property type="match status" value="1"/>
</dbReference>
<dbReference type="InterPro" id="IPR003594">
    <property type="entry name" value="HATPase_dom"/>
</dbReference>
<dbReference type="AlphaFoldDB" id="A0A8J6J886"/>
<evidence type="ECO:0000256" key="7">
    <source>
        <dbReference type="ARBA" id="ARBA00022692"/>
    </source>
</evidence>
<comment type="catalytic activity">
    <reaction evidence="1">
        <text>ATP + protein L-histidine = ADP + protein N-phospho-L-histidine.</text>
        <dbReference type="EC" id="2.7.13.3"/>
    </reaction>
</comment>
<keyword evidence="18" id="KW-1185">Reference proteome</keyword>
<evidence type="ECO:0000256" key="5">
    <source>
        <dbReference type="ARBA" id="ARBA00022553"/>
    </source>
</evidence>
<keyword evidence="4" id="KW-1003">Cell membrane</keyword>
<feature type="coiled-coil region" evidence="14">
    <location>
        <begin position="508"/>
        <end position="535"/>
    </location>
</feature>
<dbReference type="InterPro" id="IPR036890">
    <property type="entry name" value="HATPase_C_sf"/>
</dbReference>
<proteinExistence type="predicted"/>
<comment type="subcellular location">
    <subcellularLocation>
        <location evidence="2">Cell membrane</location>
        <topology evidence="2">Multi-pass membrane protein</topology>
    </subcellularLocation>
</comment>
<evidence type="ECO:0000256" key="4">
    <source>
        <dbReference type="ARBA" id="ARBA00022475"/>
    </source>
</evidence>
<feature type="transmembrane region" description="Helical" evidence="15">
    <location>
        <begin position="266"/>
        <end position="285"/>
    </location>
</feature>
<evidence type="ECO:0000256" key="3">
    <source>
        <dbReference type="ARBA" id="ARBA00012438"/>
    </source>
</evidence>
<evidence type="ECO:0000256" key="1">
    <source>
        <dbReference type="ARBA" id="ARBA00000085"/>
    </source>
</evidence>
<dbReference type="EC" id="2.7.13.3" evidence="3"/>
<organism evidence="17 18">
    <name type="scientific">Flintibacter hominis</name>
    <dbReference type="NCBI Taxonomy" id="2763048"/>
    <lineage>
        <taxon>Bacteria</taxon>
        <taxon>Bacillati</taxon>
        <taxon>Bacillota</taxon>
        <taxon>Clostridia</taxon>
        <taxon>Eubacteriales</taxon>
        <taxon>Flintibacter</taxon>
    </lineage>
</organism>
<keyword evidence="7 15" id="KW-0812">Transmembrane</keyword>
<evidence type="ECO:0000256" key="8">
    <source>
        <dbReference type="ARBA" id="ARBA00022741"/>
    </source>
</evidence>
<evidence type="ECO:0000256" key="2">
    <source>
        <dbReference type="ARBA" id="ARBA00004651"/>
    </source>
</evidence>
<evidence type="ECO:0000256" key="9">
    <source>
        <dbReference type="ARBA" id="ARBA00022777"/>
    </source>
</evidence>
<evidence type="ECO:0000256" key="10">
    <source>
        <dbReference type="ARBA" id="ARBA00022840"/>
    </source>
</evidence>
<dbReference type="InterPro" id="IPR036097">
    <property type="entry name" value="HisK_dim/P_sf"/>
</dbReference>
<keyword evidence="9 17" id="KW-0418">Kinase</keyword>
<dbReference type="Gene3D" id="3.30.565.10">
    <property type="entry name" value="Histidine kinase-like ATPase, C-terminal domain"/>
    <property type="match status" value="1"/>
</dbReference>
<sequence>MEAVRKSPWAKLTAAFLMLALAFSSSWFGYRALTALSCVGAENWQQTGIYYVLLRDREGQLAGGVADAIQLERNGESLSYLAVQSIQESLEELEERMDAESTWFRFQVKTADGGQVLATNLKEGETLSATVSSVWYSTFVVGEHFTQEEYDLYNSENDYVFSIGVSGQGSEQVPGEAELEGKSAVEQMVIECGLPLNVDESRADEFYQLSTSFDQALESFRPRCTAALSLMAASLLCLLFLLWSAGHKEGKEEIILSWQDKIFLEFHWFFLLTVGTALAAGGLYFGDYLYQFIVQVHFYSQEEQWVLWVIYLALSLLTAALVGVICLALRTLVVRVKAGALARTTLLCRVVGWTVRTVHELIVNLPFIWKVLLGFLIYFFANVMLFTSARYNGLAGLLWFGLNGVVFLFLAWWAIGFHRLRKGSRAIAAGDLEHQIDTNRMFHDLRLQAEDLNNISVGLSSAVDEKMKSERFKAELITNVSHDLKTPLTSIINYVNLLKTTEQTDPKAQEYIEVLDRKSQRLKKLTEDLVEASKASTGVLSVSREKIGMVQLIDQALGEWEEKLAARHLTVVRNLQDGETWVYADGRHLWRVIDNLLSNCAKYAMEGTRIYLDLERGHGQVVLSVKNISREALNVAPERLMERFVRGDESRTTEGSGLGLSIARSLTELQGGIFQLKVDGDLFKACITLPQAN</sequence>
<dbReference type="Pfam" id="PF00512">
    <property type="entry name" value="HisKA"/>
    <property type="match status" value="1"/>
</dbReference>
<dbReference type="RefSeq" id="WP_147571218.1">
    <property type="nucleotide sequence ID" value="NZ_JACOPO010000003.1"/>
</dbReference>
<evidence type="ECO:0000256" key="14">
    <source>
        <dbReference type="SAM" id="Coils"/>
    </source>
</evidence>
<evidence type="ECO:0000256" key="15">
    <source>
        <dbReference type="SAM" id="Phobius"/>
    </source>
</evidence>
<evidence type="ECO:0000259" key="16">
    <source>
        <dbReference type="PROSITE" id="PS50109"/>
    </source>
</evidence>
<dbReference type="SMART" id="SM00388">
    <property type="entry name" value="HisKA"/>
    <property type="match status" value="1"/>
</dbReference>
<keyword evidence="10" id="KW-0067">ATP-binding</keyword>
<keyword evidence="12" id="KW-0902">Two-component regulatory system</keyword>
<dbReference type="Pfam" id="PF02518">
    <property type="entry name" value="HATPase_c"/>
    <property type="match status" value="1"/>
</dbReference>
<evidence type="ECO:0000256" key="11">
    <source>
        <dbReference type="ARBA" id="ARBA00022989"/>
    </source>
</evidence>
<name>A0A8J6J886_9FIRM</name>
<keyword evidence="13 15" id="KW-0472">Membrane</keyword>
<dbReference type="Gene3D" id="1.10.287.130">
    <property type="match status" value="1"/>
</dbReference>
<reference evidence="17" key="1">
    <citation type="submission" date="2020-08" db="EMBL/GenBank/DDBJ databases">
        <title>Genome public.</title>
        <authorList>
            <person name="Liu C."/>
            <person name="Sun Q."/>
        </authorList>
    </citation>
    <scope>NUCLEOTIDE SEQUENCE</scope>
    <source>
        <strain evidence="17">NSJ-23</strain>
    </source>
</reference>
<keyword evidence="5" id="KW-0597">Phosphoprotein</keyword>
<feature type="transmembrane region" description="Helical" evidence="15">
    <location>
        <begin position="305"/>
        <end position="329"/>
    </location>
</feature>